<protein>
    <recommendedName>
        <fullName evidence="3">Cell division protein ZapA</fullName>
    </recommendedName>
</protein>
<evidence type="ECO:0000313" key="2">
    <source>
        <dbReference type="Proteomes" id="UP000051461"/>
    </source>
</evidence>
<dbReference type="AlphaFoldDB" id="A0A0R1H8F0"/>
<dbReference type="PATRIC" id="fig|1423726.3.peg.1145"/>
<organism evidence="1 2">
    <name type="scientific">Loigolactobacillus bifermentans DSM 20003</name>
    <dbReference type="NCBI Taxonomy" id="1423726"/>
    <lineage>
        <taxon>Bacteria</taxon>
        <taxon>Bacillati</taxon>
        <taxon>Bacillota</taxon>
        <taxon>Bacilli</taxon>
        <taxon>Lactobacillales</taxon>
        <taxon>Lactobacillaceae</taxon>
        <taxon>Loigolactobacillus</taxon>
    </lineage>
</organism>
<dbReference type="InterPro" id="IPR053712">
    <property type="entry name" value="Bac_CellDiv_Activator"/>
</dbReference>
<comment type="caution">
    <text evidence="1">The sequence shown here is derived from an EMBL/GenBank/DDBJ whole genome shotgun (WGS) entry which is preliminary data.</text>
</comment>
<dbReference type="RefSeq" id="WP_057903762.1">
    <property type="nucleotide sequence ID" value="NZ_AZDA01000018.1"/>
</dbReference>
<reference evidence="1 2" key="1">
    <citation type="journal article" date="2015" name="Genome Announc.">
        <title>Expanding the biotechnology potential of lactobacilli through comparative genomics of 213 strains and associated genera.</title>
        <authorList>
            <person name="Sun Z."/>
            <person name="Harris H.M."/>
            <person name="McCann A."/>
            <person name="Guo C."/>
            <person name="Argimon S."/>
            <person name="Zhang W."/>
            <person name="Yang X."/>
            <person name="Jeffery I.B."/>
            <person name="Cooney J.C."/>
            <person name="Kagawa T.F."/>
            <person name="Liu W."/>
            <person name="Song Y."/>
            <person name="Salvetti E."/>
            <person name="Wrobel A."/>
            <person name="Rasinkangas P."/>
            <person name="Parkhill J."/>
            <person name="Rea M.C."/>
            <person name="O'Sullivan O."/>
            <person name="Ritari J."/>
            <person name="Douillard F.P."/>
            <person name="Paul Ross R."/>
            <person name="Yang R."/>
            <person name="Briner A.E."/>
            <person name="Felis G.E."/>
            <person name="de Vos W.M."/>
            <person name="Barrangou R."/>
            <person name="Klaenhammer T.R."/>
            <person name="Caufield P.W."/>
            <person name="Cui Y."/>
            <person name="Zhang H."/>
            <person name="O'Toole P.W."/>
        </authorList>
    </citation>
    <scope>NUCLEOTIDE SEQUENCE [LARGE SCALE GENOMIC DNA]</scope>
    <source>
        <strain evidence="1 2">DSM 20003</strain>
    </source>
</reference>
<sequence>MAEEKRRFKIQIGNKTYTIVGAASAAHMQAVSRVVNDQLTQIKAAGNLSTETAATLLAINTASKQLKLQAQVDALTAQLKELKSEVQ</sequence>
<accession>A0A0R1H8F0</accession>
<dbReference type="Proteomes" id="UP000051461">
    <property type="component" value="Unassembled WGS sequence"/>
</dbReference>
<dbReference type="Pfam" id="PF05164">
    <property type="entry name" value="ZapA"/>
    <property type="match status" value="1"/>
</dbReference>
<evidence type="ECO:0008006" key="3">
    <source>
        <dbReference type="Google" id="ProtNLM"/>
    </source>
</evidence>
<dbReference type="OrthoDB" id="2139724at2"/>
<proteinExistence type="predicted"/>
<gene>
    <name evidence="1" type="ORF">FC07_GL001105</name>
</gene>
<dbReference type="InterPro" id="IPR036192">
    <property type="entry name" value="Cell_div_ZapA-like_sf"/>
</dbReference>
<dbReference type="Gene3D" id="6.10.250.790">
    <property type="match status" value="1"/>
</dbReference>
<name>A0A0R1H8F0_9LACO</name>
<dbReference type="SUPFAM" id="SSF102829">
    <property type="entry name" value="Cell division protein ZapA-like"/>
    <property type="match status" value="1"/>
</dbReference>
<keyword evidence="2" id="KW-1185">Reference proteome</keyword>
<dbReference type="InterPro" id="IPR007838">
    <property type="entry name" value="Cell_div_ZapA-like"/>
</dbReference>
<dbReference type="STRING" id="1423726.FC07_GL001105"/>
<dbReference type="EMBL" id="AZDA01000018">
    <property type="protein sequence ID" value="KRK40244.1"/>
    <property type="molecule type" value="Genomic_DNA"/>
</dbReference>
<evidence type="ECO:0000313" key="1">
    <source>
        <dbReference type="EMBL" id="KRK40244.1"/>
    </source>
</evidence>